<dbReference type="GO" id="GO:0004534">
    <property type="term" value="F:5'-3' RNA exonuclease activity"/>
    <property type="evidence" value="ECO:0007669"/>
    <property type="project" value="TreeGrafter"/>
</dbReference>
<keyword evidence="2" id="KW-0548">Nucleotidyltransferase</keyword>
<dbReference type="GO" id="GO:0035312">
    <property type="term" value="F:5'-3' DNA exonuclease activity"/>
    <property type="evidence" value="ECO:0007669"/>
    <property type="project" value="TreeGrafter"/>
</dbReference>
<dbReference type="InterPro" id="IPR052018">
    <property type="entry name" value="PHP_domain"/>
</dbReference>
<dbReference type="InterPro" id="IPR016195">
    <property type="entry name" value="Pol/histidinol_Pase-like"/>
</dbReference>
<dbReference type="SUPFAM" id="SSF89550">
    <property type="entry name" value="PHP domain-like"/>
    <property type="match status" value="1"/>
</dbReference>
<protein>
    <submittedName>
        <fullName evidence="2">DNA polymerase III PolC-type</fullName>
        <ecNumber evidence="2">2.7.7.7</ecNumber>
    </submittedName>
</protein>
<dbReference type="CDD" id="cd07432">
    <property type="entry name" value="PHP_HisPPase"/>
    <property type="match status" value="1"/>
</dbReference>
<evidence type="ECO:0000313" key="2">
    <source>
        <dbReference type="EMBL" id="KYH34328.1"/>
    </source>
</evidence>
<dbReference type="Gene3D" id="3.20.20.140">
    <property type="entry name" value="Metal-dependent hydrolases"/>
    <property type="match status" value="1"/>
</dbReference>
<dbReference type="SMART" id="SM00481">
    <property type="entry name" value="POLIIIAc"/>
    <property type="match status" value="1"/>
</dbReference>
<reference evidence="2 3" key="1">
    <citation type="submission" date="2016-02" db="EMBL/GenBank/DDBJ databases">
        <title>Genome sequence of Clostridium tepidiprofundi DSM 19306.</title>
        <authorList>
            <person name="Poehlein A."/>
            <person name="Daniel R."/>
        </authorList>
    </citation>
    <scope>NUCLEOTIDE SEQUENCE [LARGE SCALE GENOMIC DNA]</scope>
    <source>
        <strain evidence="2 3">DSM 19306</strain>
    </source>
</reference>
<dbReference type="InterPro" id="IPR003141">
    <property type="entry name" value="Pol/His_phosphatase_N"/>
</dbReference>
<sequence length="235" mass="26520">MKIYVDLHIHTALSPCGDNDMTPNNIVNMAFLKGLDAIAITDHNSSENVKACIDVGKRVGITVIPGMELQTKEDIHVICLFKNIDFAMTFQDYVYNNLTTDKNNEEIFGKQIIYDEEDNIIGYNDKLLLASSNISFDEAFYKVKELDGVFIPAHVDRDSFSVISNLGFIPDYLDIKTIEYNSLEKLKKFIEVGIINKNYKFIKSSDAHNLGRILERKNGISAKNIAINAIFNALN</sequence>
<dbReference type="OrthoDB" id="9791620at2"/>
<dbReference type="STRING" id="1121338.CLTEP_17530"/>
<evidence type="ECO:0000313" key="3">
    <source>
        <dbReference type="Proteomes" id="UP000075531"/>
    </source>
</evidence>
<dbReference type="Pfam" id="PF02811">
    <property type="entry name" value="PHP"/>
    <property type="match status" value="1"/>
</dbReference>
<accession>A0A151B334</accession>
<proteinExistence type="predicted"/>
<dbReference type="EMBL" id="LTBA01000019">
    <property type="protein sequence ID" value="KYH34328.1"/>
    <property type="molecule type" value="Genomic_DNA"/>
</dbReference>
<comment type="caution">
    <text evidence="2">The sequence shown here is derived from an EMBL/GenBank/DDBJ whole genome shotgun (WGS) entry which is preliminary data.</text>
</comment>
<dbReference type="RefSeq" id="WP_066825489.1">
    <property type="nucleotide sequence ID" value="NZ_LTBA01000019.1"/>
</dbReference>
<organism evidence="2 3">
    <name type="scientific">Clostridium tepidiprofundi DSM 19306</name>
    <dbReference type="NCBI Taxonomy" id="1121338"/>
    <lineage>
        <taxon>Bacteria</taxon>
        <taxon>Bacillati</taxon>
        <taxon>Bacillota</taxon>
        <taxon>Clostridia</taxon>
        <taxon>Eubacteriales</taxon>
        <taxon>Clostridiaceae</taxon>
        <taxon>Clostridium</taxon>
    </lineage>
</organism>
<keyword evidence="3" id="KW-1185">Reference proteome</keyword>
<name>A0A151B334_9CLOT</name>
<dbReference type="PANTHER" id="PTHR42924:SF3">
    <property type="entry name" value="POLYMERASE_HISTIDINOL PHOSPHATASE N-TERMINAL DOMAIN-CONTAINING PROTEIN"/>
    <property type="match status" value="1"/>
</dbReference>
<dbReference type="PANTHER" id="PTHR42924">
    <property type="entry name" value="EXONUCLEASE"/>
    <property type="match status" value="1"/>
</dbReference>
<dbReference type="PATRIC" id="fig|1121338.3.peg.1794"/>
<keyword evidence="2" id="KW-0808">Transferase</keyword>
<dbReference type="Proteomes" id="UP000075531">
    <property type="component" value="Unassembled WGS sequence"/>
</dbReference>
<dbReference type="AlphaFoldDB" id="A0A151B334"/>
<dbReference type="EC" id="2.7.7.7" evidence="2"/>
<gene>
    <name evidence="2" type="primary">polC_2</name>
    <name evidence="2" type="ORF">CLTEP_17530</name>
</gene>
<dbReference type="GO" id="GO:0003887">
    <property type="term" value="F:DNA-directed DNA polymerase activity"/>
    <property type="evidence" value="ECO:0007669"/>
    <property type="project" value="UniProtKB-EC"/>
</dbReference>
<evidence type="ECO:0000259" key="1">
    <source>
        <dbReference type="SMART" id="SM00481"/>
    </source>
</evidence>
<dbReference type="InterPro" id="IPR004013">
    <property type="entry name" value="PHP_dom"/>
</dbReference>
<feature type="domain" description="Polymerase/histidinol phosphatase N-terminal" evidence="1">
    <location>
        <begin position="5"/>
        <end position="73"/>
    </location>
</feature>